<dbReference type="PANTHER" id="PTHR21666">
    <property type="entry name" value="PEPTIDASE-RELATED"/>
    <property type="match status" value="1"/>
</dbReference>
<feature type="chain" id="PRO_5009512957" description="M23ase beta-sheet core domain-containing protein" evidence="1">
    <location>
        <begin position="25"/>
        <end position="292"/>
    </location>
</feature>
<feature type="signal peptide" evidence="1">
    <location>
        <begin position="1"/>
        <end position="24"/>
    </location>
</feature>
<dbReference type="Proteomes" id="UP000178085">
    <property type="component" value="Unassembled WGS sequence"/>
</dbReference>
<dbReference type="Pfam" id="PF01551">
    <property type="entry name" value="Peptidase_M23"/>
    <property type="match status" value="1"/>
</dbReference>
<reference evidence="3 4" key="1">
    <citation type="journal article" date="2016" name="Nat. Commun.">
        <title>Thousands of microbial genomes shed light on interconnected biogeochemical processes in an aquifer system.</title>
        <authorList>
            <person name="Anantharaman K."/>
            <person name="Brown C.T."/>
            <person name="Hug L.A."/>
            <person name="Sharon I."/>
            <person name="Castelle C.J."/>
            <person name="Probst A.J."/>
            <person name="Thomas B.C."/>
            <person name="Singh A."/>
            <person name="Wilkins M.J."/>
            <person name="Karaoz U."/>
            <person name="Brodie E.L."/>
            <person name="Williams K.H."/>
            <person name="Hubbard S.S."/>
            <person name="Banfield J.F."/>
        </authorList>
    </citation>
    <scope>NUCLEOTIDE SEQUENCE [LARGE SCALE GENOMIC DNA]</scope>
</reference>
<gene>
    <name evidence="3" type="ORF">A3K51_00350</name>
</gene>
<protein>
    <recommendedName>
        <fullName evidence="2">M23ase beta-sheet core domain-containing protein</fullName>
    </recommendedName>
</protein>
<dbReference type="AlphaFoldDB" id="A0A1F4NPU7"/>
<organism evidence="3 4">
    <name type="scientific">candidate division Kazan bacterium RIFCSPLOWO2_01_FULL_45_19</name>
    <dbReference type="NCBI Taxonomy" id="1798538"/>
    <lineage>
        <taxon>Bacteria</taxon>
        <taxon>Bacteria division Kazan-3B-28</taxon>
    </lineage>
</organism>
<keyword evidence="1" id="KW-0732">Signal</keyword>
<dbReference type="GO" id="GO:0004222">
    <property type="term" value="F:metalloendopeptidase activity"/>
    <property type="evidence" value="ECO:0007669"/>
    <property type="project" value="TreeGrafter"/>
</dbReference>
<evidence type="ECO:0000259" key="2">
    <source>
        <dbReference type="Pfam" id="PF01551"/>
    </source>
</evidence>
<dbReference type="CDD" id="cd12797">
    <property type="entry name" value="M23_peptidase"/>
    <property type="match status" value="1"/>
</dbReference>
<proteinExistence type="predicted"/>
<name>A0A1F4NPU7_UNCK3</name>
<dbReference type="InterPro" id="IPR011055">
    <property type="entry name" value="Dup_hybrid_motif"/>
</dbReference>
<dbReference type="Gene3D" id="2.70.70.10">
    <property type="entry name" value="Glucose Permease (Domain IIA)"/>
    <property type="match status" value="1"/>
</dbReference>
<sequence length="292" mass="31906">MKYYSRLILAFGTGLFFLFSPVQAQAPDFTPTTAGEITDSVTENSLSSVILSEQGESKNLVPADRDASLKSSESEKMIPRRTEGLPLSLILPLSGPSIHTNYTGSADTFAWTDINSGKATTYGVIDDQFIYQPNDTWFVYGLFGPIEAVNYDYNVKYLEWGGRHNGIDLATTTGTPVISASGGEVVFTGTRAGNTIVVQTGDFQITYSHLSKISVSVEEKVTQGQIIGLTGKSGTTNPHLHFQIDQITGGERWAINPVKYLLPELQTAIMPDVPANRYADNLGMLSTENFRW</sequence>
<dbReference type="InterPro" id="IPR050570">
    <property type="entry name" value="Cell_wall_metabolism_enzyme"/>
</dbReference>
<comment type="caution">
    <text evidence="3">The sequence shown here is derived from an EMBL/GenBank/DDBJ whole genome shotgun (WGS) entry which is preliminary data.</text>
</comment>
<dbReference type="EMBL" id="METD01000001">
    <property type="protein sequence ID" value="OGB73318.1"/>
    <property type="molecule type" value="Genomic_DNA"/>
</dbReference>
<accession>A0A1F4NPU7</accession>
<dbReference type="SUPFAM" id="SSF51261">
    <property type="entry name" value="Duplicated hybrid motif"/>
    <property type="match status" value="1"/>
</dbReference>
<evidence type="ECO:0000256" key="1">
    <source>
        <dbReference type="SAM" id="SignalP"/>
    </source>
</evidence>
<evidence type="ECO:0000313" key="3">
    <source>
        <dbReference type="EMBL" id="OGB73318.1"/>
    </source>
</evidence>
<feature type="domain" description="M23ase beta-sheet core" evidence="2">
    <location>
        <begin position="163"/>
        <end position="246"/>
    </location>
</feature>
<evidence type="ECO:0000313" key="4">
    <source>
        <dbReference type="Proteomes" id="UP000178085"/>
    </source>
</evidence>
<dbReference type="InterPro" id="IPR016047">
    <property type="entry name" value="M23ase_b-sheet_dom"/>
</dbReference>
<dbReference type="PANTHER" id="PTHR21666:SF270">
    <property type="entry name" value="MUREIN HYDROLASE ACTIVATOR ENVC"/>
    <property type="match status" value="1"/>
</dbReference>